<feature type="transmembrane region" description="Helical" evidence="7">
    <location>
        <begin position="173"/>
        <end position="193"/>
    </location>
</feature>
<name>A0AAV9N4Y5_9EURO</name>
<feature type="transmembrane region" description="Helical" evidence="7">
    <location>
        <begin position="241"/>
        <end position="262"/>
    </location>
</feature>
<protein>
    <recommendedName>
        <fullName evidence="10">Amino acid permease/ SLC12A domain-containing protein</fullName>
    </recommendedName>
</protein>
<dbReference type="Pfam" id="PF13520">
    <property type="entry name" value="AA_permease_2"/>
    <property type="match status" value="1"/>
</dbReference>
<feature type="transmembrane region" description="Helical" evidence="7">
    <location>
        <begin position="50"/>
        <end position="76"/>
    </location>
</feature>
<dbReference type="EMBL" id="JAVRRD010000020">
    <property type="protein sequence ID" value="KAK5049003.1"/>
    <property type="molecule type" value="Genomic_DNA"/>
</dbReference>
<dbReference type="RefSeq" id="XP_064704208.1">
    <property type="nucleotide sequence ID" value="XM_064848994.1"/>
</dbReference>
<feature type="transmembrane region" description="Helical" evidence="7">
    <location>
        <begin position="200"/>
        <end position="221"/>
    </location>
</feature>
<evidence type="ECO:0000256" key="2">
    <source>
        <dbReference type="ARBA" id="ARBA00022448"/>
    </source>
</evidence>
<evidence type="ECO:0000256" key="1">
    <source>
        <dbReference type="ARBA" id="ARBA00004141"/>
    </source>
</evidence>
<dbReference type="GO" id="GO:0016020">
    <property type="term" value="C:membrane"/>
    <property type="evidence" value="ECO:0007669"/>
    <property type="project" value="UniProtKB-SubCell"/>
</dbReference>
<feature type="transmembrane region" description="Helical" evidence="7">
    <location>
        <begin position="129"/>
        <end position="153"/>
    </location>
</feature>
<dbReference type="PANTHER" id="PTHR45649">
    <property type="entry name" value="AMINO-ACID PERMEASE BAT1"/>
    <property type="match status" value="1"/>
</dbReference>
<organism evidence="8 9">
    <name type="scientific">Exophiala bonariae</name>
    <dbReference type="NCBI Taxonomy" id="1690606"/>
    <lineage>
        <taxon>Eukaryota</taxon>
        <taxon>Fungi</taxon>
        <taxon>Dikarya</taxon>
        <taxon>Ascomycota</taxon>
        <taxon>Pezizomycotina</taxon>
        <taxon>Eurotiomycetes</taxon>
        <taxon>Chaetothyriomycetidae</taxon>
        <taxon>Chaetothyriales</taxon>
        <taxon>Herpotrichiellaceae</taxon>
        <taxon>Exophiala</taxon>
    </lineage>
</organism>
<feature type="transmembrane region" description="Helical" evidence="7">
    <location>
        <begin position="488"/>
        <end position="505"/>
    </location>
</feature>
<feature type="transmembrane region" description="Helical" evidence="7">
    <location>
        <begin position="447"/>
        <end position="468"/>
    </location>
</feature>
<evidence type="ECO:0000313" key="8">
    <source>
        <dbReference type="EMBL" id="KAK5049003.1"/>
    </source>
</evidence>
<keyword evidence="9" id="KW-1185">Reference proteome</keyword>
<reference evidence="8 9" key="1">
    <citation type="submission" date="2023-08" db="EMBL/GenBank/DDBJ databases">
        <title>Black Yeasts Isolated from many extreme environments.</title>
        <authorList>
            <person name="Coleine C."/>
            <person name="Stajich J.E."/>
            <person name="Selbmann L."/>
        </authorList>
    </citation>
    <scope>NUCLEOTIDE SEQUENCE [LARGE SCALE GENOMIC DNA]</scope>
    <source>
        <strain evidence="8 9">CCFEE 5792</strain>
    </source>
</reference>
<evidence type="ECO:0000256" key="6">
    <source>
        <dbReference type="SAM" id="MobiDB-lite"/>
    </source>
</evidence>
<evidence type="ECO:0000313" key="9">
    <source>
        <dbReference type="Proteomes" id="UP001358417"/>
    </source>
</evidence>
<evidence type="ECO:0000256" key="7">
    <source>
        <dbReference type="SAM" id="Phobius"/>
    </source>
</evidence>
<keyword evidence="2" id="KW-0813">Transport</keyword>
<accession>A0AAV9N4Y5</accession>
<dbReference type="PANTHER" id="PTHR45649:SF41">
    <property type="entry name" value="TRANSPORTER, PUTATIVE (EUROFUNG)-RELATED"/>
    <property type="match status" value="1"/>
</dbReference>
<evidence type="ECO:0000256" key="4">
    <source>
        <dbReference type="ARBA" id="ARBA00022989"/>
    </source>
</evidence>
<keyword evidence="4 7" id="KW-1133">Transmembrane helix</keyword>
<dbReference type="GeneID" id="89973602"/>
<feature type="compositionally biased region" description="Basic and acidic residues" evidence="6">
    <location>
        <begin position="7"/>
        <end position="23"/>
    </location>
</feature>
<dbReference type="GO" id="GO:0022857">
    <property type="term" value="F:transmembrane transporter activity"/>
    <property type="evidence" value="ECO:0007669"/>
    <property type="project" value="InterPro"/>
</dbReference>
<feature type="transmembrane region" description="Helical" evidence="7">
    <location>
        <begin position="88"/>
        <end position="108"/>
    </location>
</feature>
<keyword evidence="3 7" id="KW-0812">Transmembrane</keyword>
<feature type="transmembrane region" description="Helical" evidence="7">
    <location>
        <begin position="384"/>
        <end position="402"/>
    </location>
</feature>
<proteinExistence type="predicted"/>
<feature type="transmembrane region" description="Helical" evidence="7">
    <location>
        <begin position="408"/>
        <end position="435"/>
    </location>
</feature>
<comment type="caution">
    <text evidence="8">The sequence shown here is derived from an EMBL/GenBank/DDBJ whole genome shotgun (WGS) entry which is preliminary data.</text>
</comment>
<keyword evidence="5 7" id="KW-0472">Membrane</keyword>
<evidence type="ECO:0000256" key="3">
    <source>
        <dbReference type="ARBA" id="ARBA00022692"/>
    </source>
</evidence>
<dbReference type="AlphaFoldDB" id="A0AAV9N4Y5"/>
<dbReference type="Proteomes" id="UP001358417">
    <property type="component" value="Unassembled WGS sequence"/>
</dbReference>
<comment type="subcellular location">
    <subcellularLocation>
        <location evidence="1">Membrane</location>
        <topology evidence="1">Multi-pass membrane protein</topology>
    </subcellularLocation>
</comment>
<evidence type="ECO:0000256" key="5">
    <source>
        <dbReference type="ARBA" id="ARBA00023136"/>
    </source>
</evidence>
<sequence length="521" mass="57348">MTTKQTHRVEAYNEDEHHSESKKSMAGTQADEHDMQVLGKTQQLNRNFRFISILGFSCTAMSTWEITLSSSIFGLINGGLPGLVWGYFIVWMGYFTVFASISELASMAPTAGGQYHWTSELSPKSCQKFLSYMVGWLSALGWQAGYASIAFIAGTLIQGLIVLNNPNYIFERWHGTLLVIAITAFSIFFNTFLAKRLPIVEGLVLILHVLGFFGVLIPLWVLGPRNSTEMVFTEFTNFGGWSSTGLSVMVGMLTTVYGMLGADSAVHMAEEIRDAGIVLPRATMWSLTINGAFGFVMMITYCFTLGDPFADMESPTGYPVIAAFFYATRSYAGTSVMIAIIIVNVTASCISTLATVSRQTWSFARDGGLPFANFIGAVKPGWNIPLNAVCLTFVFTTLLSLINIGSTVAFNAICSMATNALLSTYIISLSCLILRRVKGPALPPRRWSLGSFGLPINLAALLFLIWIWVFCFFPQETPVTAAKMNWNIVINAGVMIFAIAYYFVVGRHRYVAPVMLVKRDL</sequence>
<feature type="region of interest" description="Disordered" evidence="6">
    <location>
        <begin position="1"/>
        <end position="30"/>
    </location>
</feature>
<dbReference type="Gene3D" id="1.20.1740.10">
    <property type="entry name" value="Amino acid/polyamine transporter I"/>
    <property type="match status" value="1"/>
</dbReference>
<dbReference type="InterPro" id="IPR002293">
    <property type="entry name" value="AA/rel_permease1"/>
</dbReference>
<gene>
    <name evidence="8" type="ORF">LTR84_005425</name>
</gene>
<evidence type="ECO:0008006" key="10">
    <source>
        <dbReference type="Google" id="ProtNLM"/>
    </source>
</evidence>
<dbReference type="PIRSF" id="PIRSF006060">
    <property type="entry name" value="AA_transporter"/>
    <property type="match status" value="1"/>
</dbReference>
<feature type="transmembrane region" description="Helical" evidence="7">
    <location>
        <begin position="283"/>
        <end position="306"/>
    </location>
</feature>